<keyword evidence="1" id="KW-0805">Transcription regulation</keyword>
<evidence type="ECO:0000256" key="3">
    <source>
        <dbReference type="ARBA" id="ARBA00023163"/>
    </source>
</evidence>
<evidence type="ECO:0000313" key="5">
    <source>
        <dbReference type="EMBL" id="MEE4546575.1"/>
    </source>
</evidence>
<dbReference type="CDD" id="cd00090">
    <property type="entry name" value="HTH_ARSR"/>
    <property type="match status" value="1"/>
</dbReference>
<evidence type="ECO:0000256" key="2">
    <source>
        <dbReference type="ARBA" id="ARBA00023125"/>
    </source>
</evidence>
<dbReference type="InterPro" id="IPR036388">
    <property type="entry name" value="WH-like_DNA-bd_sf"/>
</dbReference>
<evidence type="ECO:0000256" key="1">
    <source>
        <dbReference type="ARBA" id="ARBA00023015"/>
    </source>
</evidence>
<dbReference type="InterPro" id="IPR011991">
    <property type="entry name" value="ArsR-like_HTH"/>
</dbReference>
<dbReference type="Gene3D" id="1.10.10.10">
    <property type="entry name" value="Winged helix-like DNA-binding domain superfamily/Winged helix DNA-binding domain"/>
    <property type="match status" value="1"/>
</dbReference>
<feature type="domain" description="HTH arsR-type" evidence="4">
    <location>
        <begin position="1"/>
        <end position="104"/>
    </location>
</feature>
<comment type="caution">
    <text evidence="5">The sequence shown here is derived from an EMBL/GenBank/DDBJ whole genome shotgun (WGS) entry which is preliminary data.</text>
</comment>
<evidence type="ECO:0000259" key="4">
    <source>
        <dbReference type="PROSITE" id="PS50987"/>
    </source>
</evidence>
<sequence>MTAPPYLDSVLGALAYPTRRQLLHLLAGRRPSSATALAAEVTVSRQAVVQHLGVLERSHLVTARRSGREVLFTVRTEPLLAAASWMTHLAESWDERLRLLKEQAEADPGGERPAP</sequence>
<keyword evidence="2" id="KW-0238">DNA-binding</keyword>
<accession>A0ABU7PL54</accession>
<gene>
    <name evidence="5" type="ORF">V2S66_32000</name>
</gene>
<dbReference type="PROSITE" id="PS50987">
    <property type="entry name" value="HTH_ARSR_2"/>
    <property type="match status" value="1"/>
</dbReference>
<proteinExistence type="predicted"/>
<dbReference type="InterPro" id="IPR001845">
    <property type="entry name" value="HTH_ArsR_DNA-bd_dom"/>
</dbReference>
<dbReference type="PANTHER" id="PTHR33154:SF33">
    <property type="entry name" value="TRANSCRIPTIONAL REPRESSOR SDPR"/>
    <property type="match status" value="1"/>
</dbReference>
<dbReference type="InterPro" id="IPR051081">
    <property type="entry name" value="HTH_MetalResp_TranReg"/>
</dbReference>
<protein>
    <submittedName>
        <fullName evidence="5">Metalloregulator ArsR/SmtB family transcription factor</fullName>
    </submittedName>
</protein>
<evidence type="ECO:0000313" key="6">
    <source>
        <dbReference type="Proteomes" id="UP001344658"/>
    </source>
</evidence>
<dbReference type="EMBL" id="JAZEWV010000048">
    <property type="protein sequence ID" value="MEE4546575.1"/>
    <property type="molecule type" value="Genomic_DNA"/>
</dbReference>
<reference evidence="5 6" key="1">
    <citation type="submission" date="2023-12" db="EMBL/GenBank/DDBJ databases">
        <title>Streptomyces sp. V4-01.</title>
        <authorList>
            <person name="Somphong A."/>
            <person name="Phongsopitanun W."/>
        </authorList>
    </citation>
    <scope>NUCLEOTIDE SEQUENCE [LARGE SCALE GENOMIC DNA]</scope>
    <source>
        <strain evidence="5 6">V4-01</strain>
    </source>
</reference>
<dbReference type="PRINTS" id="PR00778">
    <property type="entry name" value="HTHARSR"/>
</dbReference>
<keyword evidence="3" id="KW-0804">Transcription</keyword>
<dbReference type="SMART" id="SM00418">
    <property type="entry name" value="HTH_ARSR"/>
    <property type="match status" value="1"/>
</dbReference>
<dbReference type="Proteomes" id="UP001344658">
    <property type="component" value="Unassembled WGS sequence"/>
</dbReference>
<name>A0ABU7PL54_9ACTN</name>
<keyword evidence="6" id="KW-1185">Reference proteome</keyword>
<dbReference type="PANTHER" id="PTHR33154">
    <property type="entry name" value="TRANSCRIPTIONAL REGULATOR, ARSR FAMILY"/>
    <property type="match status" value="1"/>
</dbReference>
<dbReference type="Pfam" id="PF12840">
    <property type="entry name" value="HTH_20"/>
    <property type="match status" value="1"/>
</dbReference>
<dbReference type="NCBIfam" id="NF033788">
    <property type="entry name" value="HTH_metalloreg"/>
    <property type="match status" value="1"/>
</dbReference>
<dbReference type="RefSeq" id="WP_330800276.1">
    <property type="nucleotide sequence ID" value="NZ_JAZEWV010000048.1"/>
</dbReference>
<dbReference type="InterPro" id="IPR036390">
    <property type="entry name" value="WH_DNA-bd_sf"/>
</dbReference>
<dbReference type="SUPFAM" id="SSF46785">
    <property type="entry name" value="Winged helix' DNA-binding domain"/>
    <property type="match status" value="1"/>
</dbReference>
<organism evidence="5 6">
    <name type="scientific">Actinacidiphila polyblastidii</name>
    <dbReference type="NCBI Taxonomy" id="3110430"/>
    <lineage>
        <taxon>Bacteria</taxon>
        <taxon>Bacillati</taxon>
        <taxon>Actinomycetota</taxon>
        <taxon>Actinomycetes</taxon>
        <taxon>Kitasatosporales</taxon>
        <taxon>Streptomycetaceae</taxon>
        <taxon>Actinacidiphila</taxon>
    </lineage>
</organism>